<protein>
    <recommendedName>
        <fullName evidence="3">F-box domain-containing protein</fullName>
    </recommendedName>
</protein>
<proteinExistence type="predicted"/>
<evidence type="ECO:0000313" key="1">
    <source>
        <dbReference type="EMBL" id="KLO04456.1"/>
    </source>
</evidence>
<dbReference type="InParanoid" id="A0A0H2RI10"/>
<dbReference type="AlphaFoldDB" id="A0A0H2RI10"/>
<accession>A0A0H2RI10</accession>
<evidence type="ECO:0000313" key="2">
    <source>
        <dbReference type="Proteomes" id="UP000053477"/>
    </source>
</evidence>
<dbReference type="EMBL" id="KQ086535">
    <property type="protein sequence ID" value="KLO04456.1"/>
    <property type="molecule type" value="Genomic_DNA"/>
</dbReference>
<sequence>MDEISSRGSQNVSDSTRALAVWHGRTTLGLLSLPNELLSMCFEHALDEDFEDGPFVALRLSHISSRCRAVALGNTKIWATLHHDTSMCSLDFTEACISRSGRSPLTVAVTFSNKKLANRITATQFLELLEEHNILARCRRVIVILSCNLKNCLEELDQPIFIQEEIGSKHFGSCVFFSNVTPDYLDVRIDQDHWEVSDMAESQLSVLLGETFLDSMAERCQLKHLTVPALPTLFDDADYLVDSLSSLHFVLEHKLDASAVAFLACFPALQDLEVTLTVYGVDTNSHLFQEHVPFPSICNLRFRLHLLFEPEDEEYVESHFELINCIFPNAFNMDLLLEFRTDIPYQGFQEYVLRSEWDFTPLLDSLFPHKHRYASLENLSVTFKVADLAGVPAIEIRDSPVGAAVFPLRNLPSLKNFEV</sequence>
<evidence type="ECO:0008006" key="3">
    <source>
        <dbReference type="Google" id="ProtNLM"/>
    </source>
</evidence>
<organism evidence="1 2">
    <name type="scientific">Schizopora paradoxa</name>
    <dbReference type="NCBI Taxonomy" id="27342"/>
    <lineage>
        <taxon>Eukaryota</taxon>
        <taxon>Fungi</taxon>
        <taxon>Dikarya</taxon>
        <taxon>Basidiomycota</taxon>
        <taxon>Agaricomycotina</taxon>
        <taxon>Agaricomycetes</taxon>
        <taxon>Hymenochaetales</taxon>
        <taxon>Schizoporaceae</taxon>
        <taxon>Schizopora</taxon>
    </lineage>
</organism>
<keyword evidence="2" id="KW-1185">Reference proteome</keyword>
<gene>
    <name evidence="1" type="ORF">SCHPADRAFT_911643</name>
</gene>
<feature type="non-terminal residue" evidence="1">
    <location>
        <position position="419"/>
    </location>
</feature>
<reference evidence="1 2" key="1">
    <citation type="submission" date="2015-04" db="EMBL/GenBank/DDBJ databases">
        <title>Complete genome sequence of Schizopora paradoxa KUC8140, a cosmopolitan wood degrader in East Asia.</title>
        <authorList>
            <consortium name="DOE Joint Genome Institute"/>
            <person name="Min B."/>
            <person name="Park H."/>
            <person name="Jang Y."/>
            <person name="Kim J.-J."/>
            <person name="Kim K.H."/>
            <person name="Pangilinan J."/>
            <person name="Lipzen A."/>
            <person name="Riley R."/>
            <person name="Grigoriev I.V."/>
            <person name="Spatafora J.W."/>
            <person name="Choi I.-G."/>
        </authorList>
    </citation>
    <scope>NUCLEOTIDE SEQUENCE [LARGE SCALE GENOMIC DNA]</scope>
    <source>
        <strain evidence="1 2">KUC8140</strain>
    </source>
</reference>
<name>A0A0H2RI10_9AGAM</name>
<dbReference type="Proteomes" id="UP000053477">
    <property type="component" value="Unassembled WGS sequence"/>
</dbReference>